<sequence>MQLPPDSVTESWPAPNYSNPESRGHAGLIVGVILIVLVTITLAIRLYARKWLTRGFGVDDILILAAYWPTTAFTIIGVVADERLHWNRHTWDVKPEFIVPGLQLVLADSILFDIAASLSKLSILTLLYRLSTASRDQKMIVAVLVSITVVSITCFVFIIVSVFQCTPLSEFWEPSDGPQNCINQSAHMLTANIVNTVTDWFVVLLPIKTVLGLRLPAKQANMIILLFGVGILASSVGIARSYYTSVLINNHDDIWNSWSIWLCSAVELNLGIICASIPATKPFFASYLPGVFDSTFKPRSSVAVDWDRKPLTQSPSLTTFIDQSSCSSTFLIPRPPPLITHHQPIDLNKPLPPIAYEQQRSPELRRSRSDGFILSPCSPDVPLPQRARVRFSDQNRRLAPTRSHSQDRTTIFIMYRGDSYPGSSQQTLGRASMV</sequence>
<evidence type="ECO:0000313" key="1">
    <source>
        <dbReference type="EMBL" id="KAI6092661.1"/>
    </source>
</evidence>
<comment type="caution">
    <text evidence="1">The sequence shown here is derived from an EMBL/GenBank/DDBJ whole genome shotgun (WGS) entry which is preliminary data.</text>
</comment>
<dbReference type="EMBL" id="MU394283">
    <property type="protein sequence ID" value="KAI6092661.1"/>
    <property type="molecule type" value="Genomic_DNA"/>
</dbReference>
<evidence type="ECO:0000313" key="2">
    <source>
        <dbReference type="Proteomes" id="UP001497680"/>
    </source>
</evidence>
<gene>
    <name evidence="1" type="ORF">F4821DRAFT_138715</name>
</gene>
<keyword evidence="2" id="KW-1185">Reference proteome</keyword>
<protein>
    <submittedName>
        <fullName evidence="1">Integral membrane protein</fullName>
    </submittedName>
</protein>
<name>A0ACC0DJT8_9PEZI</name>
<dbReference type="Proteomes" id="UP001497680">
    <property type="component" value="Unassembled WGS sequence"/>
</dbReference>
<accession>A0ACC0DJT8</accession>
<reference evidence="1 2" key="1">
    <citation type="journal article" date="2022" name="New Phytol.">
        <title>Ecological generalism drives hyperdiversity of secondary metabolite gene clusters in xylarialean endophytes.</title>
        <authorList>
            <person name="Franco M.E.E."/>
            <person name="Wisecaver J.H."/>
            <person name="Arnold A.E."/>
            <person name="Ju Y.M."/>
            <person name="Slot J.C."/>
            <person name="Ahrendt S."/>
            <person name="Moore L.P."/>
            <person name="Eastman K.E."/>
            <person name="Scott K."/>
            <person name="Konkel Z."/>
            <person name="Mondo S.J."/>
            <person name="Kuo A."/>
            <person name="Hayes R.D."/>
            <person name="Haridas S."/>
            <person name="Andreopoulos B."/>
            <person name="Riley R."/>
            <person name="LaButti K."/>
            <person name="Pangilinan J."/>
            <person name="Lipzen A."/>
            <person name="Amirebrahimi M."/>
            <person name="Yan J."/>
            <person name="Adam C."/>
            <person name="Keymanesh K."/>
            <person name="Ng V."/>
            <person name="Louie K."/>
            <person name="Northen T."/>
            <person name="Drula E."/>
            <person name="Henrissat B."/>
            <person name="Hsieh H.M."/>
            <person name="Youens-Clark K."/>
            <person name="Lutzoni F."/>
            <person name="Miadlikowska J."/>
            <person name="Eastwood D.C."/>
            <person name="Hamelin R.C."/>
            <person name="Grigoriev I.V."/>
            <person name="U'Ren J.M."/>
        </authorList>
    </citation>
    <scope>NUCLEOTIDE SEQUENCE [LARGE SCALE GENOMIC DNA]</scope>
    <source>
        <strain evidence="1 2">ER1909</strain>
    </source>
</reference>
<organism evidence="1 2">
    <name type="scientific">Hypoxylon rubiginosum</name>
    <dbReference type="NCBI Taxonomy" id="110542"/>
    <lineage>
        <taxon>Eukaryota</taxon>
        <taxon>Fungi</taxon>
        <taxon>Dikarya</taxon>
        <taxon>Ascomycota</taxon>
        <taxon>Pezizomycotina</taxon>
        <taxon>Sordariomycetes</taxon>
        <taxon>Xylariomycetidae</taxon>
        <taxon>Xylariales</taxon>
        <taxon>Hypoxylaceae</taxon>
        <taxon>Hypoxylon</taxon>
    </lineage>
</organism>
<proteinExistence type="predicted"/>